<feature type="transmembrane region" description="Helical" evidence="2">
    <location>
        <begin position="1550"/>
        <end position="1573"/>
    </location>
</feature>
<feature type="transmembrane region" description="Helical" evidence="2">
    <location>
        <begin position="101"/>
        <end position="119"/>
    </location>
</feature>
<name>A0A078AQY7_STYLE</name>
<keyword evidence="2" id="KW-0472">Membrane</keyword>
<evidence type="ECO:0000313" key="3">
    <source>
        <dbReference type="EMBL" id="CDW84629.1"/>
    </source>
</evidence>
<organism evidence="3 4">
    <name type="scientific">Stylonychia lemnae</name>
    <name type="common">Ciliate</name>
    <dbReference type="NCBI Taxonomy" id="5949"/>
    <lineage>
        <taxon>Eukaryota</taxon>
        <taxon>Sar</taxon>
        <taxon>Alveolata</taxon>
        <taxon>Ciliophora</taxon>
        <taxon>Intramacronucleata</taxon>
        <taxon>Spirotrichea</taxon>
        <taxon>Stichotrichia</taxon>
        <taxon>Sporadotrichida</taxon>
        <taxon>Oxytrichidae</taxon>
        <taxon>Stylonychinae</taxon>
        <taxon>Stylonychia</taxon>
    </lineage>
</organism>
<accession>A0A078AQY7</accession>
<gene>
    <name evidence="3" type="primary">Contig4421.g4728</name>
    <name evidence="3" type="ORF">STYLEM_13694</name>
</gene>
<feature type="transmembrane region" description="Helical" evidence="2">
    <location>
        <begin position="125"/>
        <end position="144"/>
    </location>
</feature>
<dbReference type="Proteomes" id="UP000039865">
    <property type="component" value="Unassembled WGS sequence"/>
</dbReference>
<dbReference type="InParanoid" id="A0A078AQY7"/>
<keyword evidence="2" id="KW-0812">Transmembrane</keyword>
<reference evidence="3 4" key="1">
    <citation type="submission" date="2014-06" db="EMBL/GenBank/DDBJ databases">
        <authorList>
            <person name="Swart Estienne"/>
        </authorList>
    </citation>
    <scope>NUCLEOTIDE SEQUENCE [LARGE SCALE GENOMIC DNA]</scope>
    <source>
        <strain evidence="3 4">130c</strain>
    </source>
</reference>
<feature type="region of interest" description="Disordered" evidence="1">
    <location>
        <begin position="1357"/>
        <end position="1386"/>
    </location>
</feature>
<feature type="transmembrane region" description="Helical" evidence="2">
    <location>
        <begin position="58"/>
        <end position="80"/>
    </location>
</feature>
<dbReference type="EMBL" id="CCKQ01013002">
    <property type="protein sequence ID" value="CDW84629.1"/>
    <property type="molecule type" value="Genomic_DNA"/>
</dbReference>
<feature type="transmembrane region" description="Helical" evidence="2">
    <location>
        <begin position="20"/>
        <end position="46"/>
    </location>
</feature>
<feature type="transmembrane region" description="Helical" evidence="2">
    <location>
        <begin position="160"/>
        <end position="178"/>
    </location>
</feature>
<keyword evidence="2" id="KW-1133">Transmembrane helix</keyword>
<protein>
    <recommendedName>
        <fullName evidence="5">Pas domain s-box family protein</fullName>
    </recommendedName>
</protein>
<feature type="compositionally biased region" description="Polar residues" evidence="1">
    <location>
        <begin position="1282"/>
        <end position="1295"/>
    </location>
</feature>
<dbReference type="OrthoDB" id="328036at2759"/>
<feature type="region of interest" description="Disordered" evidence="1">
    <location>
        <begin position="1271"/>
        <end position="1304"/>
    </location>
</feature>
<evidence type="ECO:0000256" key="2">
    <source>
        <dbReference type="SAM" id="Phobius"/>
    </source>
</evidence>
<evidence type="ECO:0008006" key="5">
    <source>
        <dbReference type="Google" id="ProtNLM"/>
    </source>
</evidence>
<keyword evidence="4" id="KW-1185">Reference proteome</keyword>
<feature type="transmembrane region" description="Helical" evidence="2">
    <location>
        <begin position="1126"/>
        <end position="1150"/>
    </location>
</feature>
<evidence type="ECO:0000256" key="1">
    <source>
        <dbReference type="SAM" id="MobiDB-lite"/>
    </source>
</evidence>
<proteinExistence type="predicted"/>
<evidence type="ECO:0000313" key="4">
    <source>
        <dbReference type="Proteomes" id="UP000039865"/>
    </source>
</evidence>
<sequence length="1609" mass="188362">MKKFSTIEEAKKHSYQKQILSIFIGLQRTILTYFSTIFFVTGIQILFNEQSTQDWTEYAMIILTFMNFVISGFLYFLSFYAIQMPIKTSVFLYNSINARNLILKEAIKVLIALQAIFVQELKKQTILIVLYYIFLFTAIGFLNIKRPHYYDPKVDTINRLCLRVILAVNLLCCMRLIFEFSFLEICLQMPLIGYPFIKLIDFYEEKVYNNLKENLQYSDKLSTSQIKYLICLLNQMLERQNCKDLKQMNEILYQHRVNCFVDSCICSQYELHVVQGFKELREESVNQLEKSIVDNEFNTVSASRDYSGLMHSLRNSSSSDIKIEYENPDLKALINADLVFELATFSKPRNELNDDLMEIPQGQESAQSRVEKVQNDEHSSYQQKQNQLVNFLGKKAQQVEEVNQKKENFEKMFDQNQLMTGVIIDDFFKELTDLERLNNRIFGFNAGSANDPSLNEANSDLTTKFDSQLAARKHIFQHLMYISFINQDLNKHFQAIYQLLKINEHKTEMKFFDKLNFKVIERLILTEAMTSFKKKQHSELDLSVFIDGNQQTLELDMLHEDATLDIIDFWNKFKSQNNDPTTVQSIFDLGTNITKTIKKIRIITKYNMAIYLKNSLVYKSRKIQGINQQHDDNIIQQQQQLLDEVGLCITQAWAGERQPLKFLYGNKPFCDTLKVKESQLPGMSINFMLPHIVIDEHTGIVDRFFRNNQSHVLGRMRMVLAKTLEGFLIPLKVKINFHYHTKYQYCFFTQVQKSKFLNLYQEEQSKVPVQDVMIFITDENLNIRDYSKTVCSILGFDHQKYQQFIENQDSFLNLDTIVVDLKKNFTKQFGENILPDQSYVSLLNKVVICRKYNKTNNQFDDYPSIQCILQYVPQKIPTATGFDRLNVFMMFPLSRHPDYDNYLLSSNHTATQIYSTNMKFYSHMKQSIILSGLEDPYQAMQDSMSDKFQEAESFIQSQSTTSSGSNSSQEQYNHSRRSFYTSNLKENLHEVQTRAEKFNQFIMSNQDFYTFDLEFKELLFITDLGVLYNQSVSFKHAINLFVSYGDSLNISSIFYDKGPLNVSSYAKKKKDTLTPNQQGLKYPLTENMQSLYFLFENGLYKMAYLGQQQNFMLLEVSEKQTDEGIFMLNISTYVSAAIITLIGIIIFPLLSRVIKRQYVIIKFFNYLEIEKIDQLLAKAYAFQKRLYKENYMDKKSKNNEETHKELKELLVEDIDPNGQRSSVHISYQNQLLNQKKESVKGSFIDSASSYRKDKPISGRDRFQRDQINRKLSLQKKKKQADNESNSLQPKSQQKVQFDRTDKDKETKNLWSKMANLKTGLNKQTNFQSKRDSFLQRSHELIHNQKGKKDGEDLKSEISDENEENKDNNYSNGETSHKHKHKDTEKIKDKNVVNQQMDSEVYHNYSAVQHFIDECFRNEKEIADLRKSLPTYLKEAASELSKLEDKRLCQTGLAGQSEESIQNCEQALDKLLQNGIGYAMYYIIGYIQQMNLKHDSTLSQQQDYLNQLMYQDRFLEISDLSLNYLSKCFDHMQVLIYDTGLAYFDQAKNNFLLAFGLYITMTVVFTTIIGCIVFKRAKQQVLDIQNMLILLPLEDLLPTQRQTIEKYLNQ</sequence>
<feature type="transmembrane region" description="Helical" evidence="2">
    <location>
        <begin position="1470"/>
        <end position="1487"/>
    </location>
</feature>